<proteinExistence type="predicted"/>
<gene>
    <name evidence="3" type="ORF">COB21_04175</name>
</gene>
<dbReference type="PANTHER" id="PTHR33823">
    <property type="entry name" value="RNA POLYMERASE-BINDING TRANSCRIPTION FACTOR DKSA-RELATED"/>
    <property type="match status" value="1"/>
</dbReference>
<dbReference type="Gene3D" id="1.20.120.910">
    <property type="entry name" value="DksA, coiled-coil domain"/>
    <property type="match status" value="1"/>
</dbReference>
<feature type="coiled-coil region" evidence="2">
    <location>
        <begin position="1"/>
        <end position="28"/>
    </location>
</feature>
<evidence type="ECO:0000256" key="1">
    <source>
        <dbReference type="PROSITE-ProRule" id="PRU00510"/>
    </source>
</evidence>
<dbReference type="SUPFAM" id="SSF109635">
    <property type="entry name" value="DnaK suppressor protein DksA, alpha-hairpin domain"/>
    <property type="match status" value="1"/>
</dbReference>
<evidence type="ECO:0000313" key="3">
    <source>
        <dbReference type="EMBL" id="PCI76631.1"/>
    </source>
</evidence>
<name>A0A2A4X2U9_UNCAE</name>
<dbReference type="PROSITE" id="PS51128">
    <property type="entry name" value="ZF_DKSA_2"/>
    <property type="match status" value="1"/>
</dbReference>
<dbReference type="Proteomes" id="UP000218775">
    <property type="component" value="Unassembled WGS sequence"/>
</dbReference>
<organism evidence="3 4">
    <name type="scientific">Aerophobetes bacterium</name>
    <dbReference type="NCBI Taxonomy" id="2030807"/>
    <lineage>
        <taxon>Bacteria</taxon>
        <taxon>Candidatus Aerophobota</taxon>
    </lineage>
</organism>
<reference evidence="4" key="1">
    <citation type="submission" date="2017-08" db="EMBL/GenBank/DDBJ databases">
        <title>A dynamic microbial community with high functional redundancy inhabits the cold, oxic subseafloor aquifer.</title>
        <authorList>
            <person name="Tully B.J."/>
            <person name="Wheat C.G."/>
            <person name="Glazer B.T."/>
            <person name="Huber J.A."/>
        </authorList>
    </citation>
    <scope>NUCLEOTIDE SEQUENCE [LARGE SCALE GENOMIC DNA]</scope>
</reference>
<protein>
    <submittedName>
        <fullName evidence="3">RNA polymerase-binding transcription factor</fullName>
    </submittedName>
</protein>
<dbReference type="PANTHER" id="PTHR33823:SF4">
    <property type="entry name" value="GENERAL STRESS PROTEIN 16O"/>
    <property type="match status" value="1"/>
</dbReference>
<evidence type="ECO:0000313" key="4">
    <source>
        <dbReference type="Proteomes" id="UP000218775"/>
    </source>
</evidence>
<accession>A0A2A4X2U9</accession>
<comment type="caution">
    <text evidence="3">The sequence shown here is derived from an EMBL/GenBank/DDBJ whole genome shotgun (WGS) entry which is preliminary data.</text>
</comment>
<dbReference type="EMBL" id="NVUK01000026">
    <property type="protein sequence ID" value="PCI76631.1"/>
    <property type="molecule type" value="Genomic_DNA"/>
</dbReference>
<feature type="zinc finger region" description="dksA C4-type" evidence="1">
    <location>
        <begin position="88"/>
        <end position="112"/>
    </location>
</feature>
<keyword evidence="2" id="KW-0175">Coiled coil</keyword>
<dbReference type="SUPFAM" id="SSF57716">
    <property type="entry name" value="Glucocorticoid receptor-like (DNA-binding domain)"/>
    <property type="match status" value="1"/>
</dbReference>
<dbReference type="AlphaFoldDB" id="A0A2A4X2U9"/>
<dbReference type="InterPro" id="IPR037187">
    <property type="entry name" value="DnaK_N"/>
</dbReference>
<evidence type="ECO:0000256" key="2">
    <source>
        <dbReference type="SAM" id="Coils"/>
    </source>
</evidence>
<sequence>MTLNKKELIQIKEKLEKMQKEISGVVKNVSLDIKVDEGAKSFSQHPSDMGTDNFNQKISMELSEKNQAILKSIGRALEKIEEGSYGLCDMTQKVISKKRLEATPYAIYTIESQEILEKEAME</sequence>